<feature type="region of interest" description="Disordered" evidence="1">
    <location>
        <begin position="204"/>
        <end position="245"/>
    </location>
</feature>
<dbReference type="SUPFAM" id="SSF53795">
    <property type="entry name" value="PEP carboxykinase-like"/>
    <property type="match status" value="1"/>
</dbReference>
<protein>
    <recommendedName>
        <fullName evidence="4">Serine kinase</fullName>
    </recommendedName>
</protein>
<comment type="caution">
    <text evidence="2">The sequence shown here is derived from an EMBL/GenBank/DDBJ whole genome shotgun (WGS) entry which is preliminary data.</text>
</comment>
<dbReference type="Proteomes" id="UP001521137">
    <property type="component" value="Unassembled WGS sequence"/>
</dbReference>
<dbReference type="InterPro" id="IPR027417">
    <property type="entry name" value="P-loop_NTPase"/>
</dbReference>
<sequence length="363" mass="41184">MDSQKNTQTLLNTPLHGVQLQNPNLAISQTQSHTQFQLDISIHQTQAPKPNSQAIWTLKDQGERYTTLMELYKTDKGIVLNIECEGRGTFTFTPNHIDVNWQQQGTQFEHYFQSVGIACWLELQHIPCIHANTVTLGDEAYLIIAPSRTGKSTLTTALLNHGFKLMTDDMVAIYPQDSKQYIVYPSWPKIRLWPDSVDALLGPDLESENSTKSEKRLTQQSNLARSTEVAPNKPSPALKNKLATSERAPVHQKFAKSEIKIDTQDIWEQSPKKLKAIYFLERQEQPNQLVKINKLTASTSLMMLLQNSILANAYTGLGLETERLKKLAEMVNILPVYKMEYQTGLKNLAQINTELKKHIQELS</sequence>
<evidence type="ECO:0008006" key="4">
    <source>
        <dbReference type="Google" id="ProtNLM"/>
    </source>
</evidence>
<dbReference type="Gene3D" id="3.40.50.300">
    <property type="entry name" value="P-loop containing nucleotide triphosphate hydrolases"/>
    <property type="match status" value="1"/>
</dbReference>
<evidence type="ECO:0000256" key="1">
    <source>
        <dbReference type="SAM" id="MobiDB-lite"/>
    </source>
</evidence>
<evidence type="ECO:0000313" key="2">
    <source>
        <dbReference type="EMBL" id="MCF2949896.1"/>
    </source>
</evidence>
<keyword evidence="3" id="KW-1185">Reference proteome</keyword>
<organism evidence="2 3">
    <name type="scientific">Paraglaciecola algarum</name>
    <dbReference type="NCBI Taxonomy" id="3050085"/>
    <lineage>
        <taxon>Bacteria</taxon>
        <taxon>Pseudomonadati</taxon>
        <taxon>Pseudomonadota</taxon>
        <taxon>Gammaproteobacteria</taxon>
        <taxon>Alteromonadales</taxon>
        <taxon>Alteromonadaceae</taxon>
        <taxon>Paraglaciecola</taxon>
    </lineage>
</organism>
<gene>
    <name evidence="2" type="ORF">L0668_17385</name>
</gene>
<dbReference type="EMBL" id="JAKGAS010000012">
    <property type="protein sequence ID" value="MCF2949896.1"/>
    <property type="molecule type" value="Genomic_DNA"/>
</dbReference>
<evidence type="ECO:0000313" key="3">
    <source>
        <dbReference type="Proteomes" id="UP001521137"/>
    </source>
</evidence>
<dbReference type="RefSeq" id="WP_235314000.1">
    <property type="nucleotide sequence ID" value="NZ_JAKGAS010000012.1"/>
</dbReference>
<proteinExistence type="predicted"/>
<name>A0ABS9DAM8_9ALTE</name>
<reference evidence="2 3" key="1">
    <citation type="submission" date="2022-01" db="EMBL/GenBank/DDBJ databases">
        <title>Paraglaciecola sp. G1-23.</title>
        <authorList>
            <person name="Jin M.S."/>
            <person name="Han D.M."/>
            <person name="Kim H.M."/>
            <person name="Jeon C.O."/>
        </authorList>
    </citation>
    <scope>NUCLEOTIDE SEQUENCE [LARGE SCALE GENOMIC DNA]</scope>
    <source>
        <strain evidence="2 3">G1-23</strain>
    </source>
</reference>
<accession>A0ABS9DAM8</accession>